<dbReference type="GO" id="GO:0009055">
    <property type="term" value="F:electron transfer activity"/>
    <property type="evidence" value="ECO:0007669"/>
    <property type="project" value="InterPro"/>
</dbReference>
<evidence type="ECO:0000256" key="3">
    <source>
        <dbReference type="ARBA" id="ARBA00023004"/>
    </source>
</evidence>
<dbReference type="Pfam" id="PF14715">
    <property type="entry name" value="FixP_N"/>
    <property type="match status" value="1"/>
</dbReference>
<dbReference type="Gene3D" id="1.10.760.10">
    <property type="entry name" value="Cytochrome c-like domain"/>
    <property type="match status" value="1"/>
</dbReference>
<keyword evidence="3 4" id="KW-0408">Iron</keyword>
<dbReference type="InterPro" id="IPR050597">
    <property type="entry name" value="Cytochrome_c_Oxidase_Subunit"/>
</dbReference>
<proteinExistence type="predicted"/>
<dbReference type="InterPro" id="IPR032858">
    <property type="entry name" value="CcoP_N"/>
</dbReference>
<dbReference type="GO" id="GO:0046872">
    <property type="term" value="F:metal ion binding"/>
    <property type="evidence" value="ECO:0007669"/>
    <property type="project" value="UniProtKB-KW"/>
</dbReference>
<dbReference type="EMBL" id="JAHCMY010000001">
    <property type="protein sequence ID" value="MBS9523295.1"/>
    <property type="molecule type" value="Genomic_DNA"/>
</dbReference>
<keyword evidence="9" id="KW-1185">Reference proteome</keyword>
<keyword evidence="6" id="KW-0732">Signal</keyword>
<evidence type="ECO:0000256" key="6">
    <source>
        <dbReference type="SAM" id="SignalP"/>
    </source>
</evidence>
<dbReference type="Proteomes" id="UP001319104">
    <property type="component" value="Unassembled WGS sequence"/>
</dbReference>
<feature type="domain" description="Cytochrome c" evidence="7">
    <location>
        <begin position="197"/>
        <end position="276"/>
    </location>
</feature>
<keyword evidence="5" id="KW-0812">Transmembrane</keyword>
<evidence type="ECO:0000313" key="8">
    <source>
        <dbReference type="EMBL" id="MBS9523295.1"/>
    </source>
</evidence>
<comment type="caution">
    <text evidence="8">The sequence shown here is derived from an EMBL/GenBank/DDBJ whole genome shotgun (WGS) entry which is preliminary data.</text>
</comment>
<keyword evidence="5" id="KW-0472">Membrane</keyword>
<dbReference type="PROSITE" id="PS51007">
    <property type="entry name" value="CYTC"/>
    <property type="match status" value="1"/>
</dbReference>
<evidence type="ECO:0000259" key="7">
    <source>
        <dbReference type="PROSITE" id="PS51007"/>
    </source>
</evidence>
<evidence type="ECO:0000313" key="9">
    <source>
        <dbReference type="Proteomes" id="UP001319104"/>
    </source>
</evidence>
<reference evidence="8 9" key="1">
    <citation type="submission" date="2021-05" db="EMBL/GenBank/DDBJ databases">
        <authorList>
            <person name="Zhang Z.D."/>
            <person name="Osman G."/>
        </authorList>
    </citation>
    <scope>NUCLEOTIDE SEQUENCE [LARGE SCALE GENOMIC DNA]</scope>
    <source>
        <strain evidence="8 9">KCTC 32217</strain>
    </source>
</reference>
<dbReference type="SUPFAM" id="SSF46626">
    <property type="entry name" value="Cytochrome c"/>
    <property type="match status" value="1"/>
</dbReference>
<dbReference type="Gene3D" id="6.10.280.130">
    <property type="match status" value="1"/>
</dbReference>
<dbReference type="RefSeq" id="WP_213944151.1">
    <property type="nucleotide sequence ID" value="NZ_JAHCMY010000001.1"/>
</dbReference>
<dbReference type="Pfam" id="PF13442">
    <property type="entry name" value="Cytochrome_CBB3"/>
    <property type="match status" value="1"/>
</dbReference>
<dbReference type="InterPro" id="IPR036909">
    <property type="entry name" value="Cyt_c-like_dom_sf"/>
</dbReference>
<name>A0AAP2G3A7_9BACT</name>
<keyword evidence="2 4" id="KW-0479">Metal-binding</keyword>
<evidence type="ECO:0000256" key="4">
    <source>
        <dbReference type="PROSITE-ProRule" id="PRU00433"/>
    </source>
</evidence>
<feature type="signal peptide" evidence="6">
    <location>
        <begin position="1"/>
        <end position="31"/>
    </location>
</feature>
<keyword evidence="1 4" id="KW-0349">Heme</keyword>
<accession>A0AAP2G3A7</accession>
<keyword evidence="5" id="KW-1133">Transmembrane helix</keyword>
<evidence type="ECO:0000256" key="2">
    <source>
        <dbReference type="ARBA" id="ARBA00022723"/>
    </source>
</evidence>
<evidence type="ECO:0000256" key="1">
    <source>
        <dbReference type="ARBA" id="ARBA00022617"/>
    </source>
</evidence>
<gene>
    <name evidence="8" type="ORF">KI659_04615</name>
</gene>
<dbReference type="InterPro" id="IPR038414">
    <property type="entry name" value="CcoP_N_sf"/>
</dbReference>
<dbReference type="PANTHER" id="PTHR33751">
    <property type="entry name" value="CBB3-TYPE CYTOCHROME C OXIDASE SUBUNIT FIXP"/>
    <property type="match status" value="1"/>
</dbReference>
<dbReference type="PANTHER" id="PTHR33751:SF1">
    <property type="entry name" value="CBB3-TYPE CYTOCHROME C OXIDASE SUBUNIT FIXP"/>
    <property type="match status" value="1"/>
</dbReference>
<dbReference type="InterPro" id="IPR009056">
    <property type="entry name" value="Cyt_c-like_dom"/>
</dbReference>
<feature type="transmembrane region" description="Helical" evidence="5">
    <location>
        <begin position="45"/>
        <end position="69"/>
    </location>
</feature>
<organism evidence="8 9">
    <name type="scientific">Litoribacter ruber</name>
    <dbReference type="NCBI Taxonomy" id="702568"/>
    <lineage>
        <taxon>Bacteria</taxon>
        <taxon>Pseudomonadati</taxon>
        <taxon>Bacteroidota</taxon>
        <taxon>Cytophagia</taxon>
        <taxon>Cytophagales</taxon>
        <taxon>Cyclobacteriaceae</taxon>
        <taxon>Litoribacter</taxon>
    </lineage>
</organism>
<feature type="transmembrane region" description="Helical" evidence="5">
    <location>
        <begin position="134"/>
        <end position="153"/>
    </location>
</feature>
<dbReference type="GO" id="GO:0020037">
    <property type="term" value="F:heme binding"/>
    <property type="evidence" value="ECO:0007669"/>
    <property type="project" value="InterPro"/>
</dbReference>
<feature type="chain" id="PRO_5042952187" evidence="6">
    <location>
        <begin position="32"/>
        <end position="294"/>
    </location>
</feature>
<protein>
    <submittedName>
        <fullName evidence="8">C-type cytochrome</fullName>
    </submittedName>
</protein>
<dbReference type="AlphaFoldDB" id="A0AAP2G3A7"/>
<sequence>MKRPSLKRINKGAAFTLGLVTLPTLSAFAQATPTLDYTNWTSADLMLGAVIFMAGFVVLALLGLAYALYALKKVIDAQKAAEMGIIPEQVGFWKRLEYRLTDAVPVEREFEVMTDHEYDDIRELDNSLPPWWKAMFYVTIVFAVFYMANYHIFGWGKLQAEEYEHEMVTAKAQIDAYFESIGGALNETNVTFLSDEESLTEGKSIYDGNCGACHGQELQGTVGPNLVDNYWIHGGEVGDIFKVIRDGVPSKGMISWKGQLSAEQIQMVTSYIMSKEGTEPANAKAPEGDEFIRQ</sequence>
<evidence type="ECO:0000256" key="5">
    <source>
        <dbReference type="SAM" id="Phobius"/>
    </source>
</evidence>